<proteinExistence type="predicted"/>
<dbReference type="GO" id="GO:0016787">
    <property type="term" value="F:hydrolase activity"/>
    <property type="evidence" value="ECO:0007669"/>
    <property type="project" value="UniProtKB-KW"/>
</dbReference>
<evidence type="ECO:0000313" key="2">
    <source>
        <dbReference type="EMBL" id="MEV0967058.1"/>
    </source>
</evidence>
<organism evidence="2 3">
    <name type="scientific">Microtetraspora glauca</name>
    <dbReference type="NCBI Taxonomy" id="1996"/>
    <lineage>
        <taxon>Bacteria</taxon>
        <taxon>Bacillati</taxon>
        <taxon>Actinomycetota</taxon>
        <taxon>Actinomycetes</taxon>
        <taxon>Streptosporangiales</taxon>
        <taxon>Streptosporangiaceae</taxon>
        <taxon>Microtetraspora</taxon>
    </lineage>
</organism>
<evidence type="ECO:0000259" key="1">
    <source>
        <dbReference type="Pfam" id="PF12697"/>
    </source>
</evidence>
<reference evidence="2 3" key="1">
    <citation type="submission" date="2024-06" db="EMBL/GenBank/DDBJ databases">
        <title>The Natural Products Discovery Center: Release of the First 8490 Sequenced Strains for Exploring Actinobacteria Biosynthetic Diversity.</title>
        <authorList>
            <person name="Kalkreuter E."/>
            <person name="Kautsar S.A."/>
            <person name="Yang D."/>
            <person name="Bader C.D."/>
            <person name="Teijaro C.N."/>
            <person name="Fluegel L."/>
            <person name="Davis C.M."/>
            <person name="Simpson J.R."/>
            <person name="Lauterbach L."/>
            <person name="Steele A.D."/>
            <person name="Gui C."/>
            <person name="Meng S."/>
            <person name="Li G."/>
            <person name="Viehrig K."/>
            <person name="Ye F."/>
            <person name="Su P."/>
            <person name="Kiefer A.F."/>
            <person name="Nichols A."/>
            <person name="Cepeda A.J."/>
            <person name="Yan W."/>
            <person name="Fan B."/>
            <person name="Jiang Y."/>
            <person name="Adhikari A."/>
            <person name="Zheng C.-J."/>
            <person name="Schuster L."/>
            <person name="Cowan T.M."/>
            <person name="Smanski M.J."/>
            <person name="Chevrette M.G."/>
            <person name="De Carvalho L.P.S."/>
            <person name="Shen B."/>
        </authorList>
    </citation>
    <scope>NUCLEOTIDE SEQUENCE [LARGE SCALE GENOMIC DNA]</scope>
    <source>
        <strain evidence="2 3">NPDC050100</strain>
    </source>
</reference>
<sequence length="327" mass="34828">MADYVDVNGVSMWYDDRGEGDFVVLLHGGLTDSRDFSGNLDALAGRFRLLLPERRGHGRTADVPGPITIEVMAQDIIAFLDKIVAAAVRLVGYSAGAAVALRVAVSRPDLVDRLVLVSGGFHPDGMILRPTADDQPPAPLVAAYAEVSPDGADHFPVVLAKIAHSAAEEPGMAPADLRAVTCPALVMTADDDIVTLEHTLELYRALPNAELAVVPRTSHLLLHEKPELCTGLVTDFLSSEPAPTWMPVSRAGSYTAFGPFSHEQGNLPPDLAKPARRALVAAGFTHLGQLTLVSEADLGRLHGMGPKAMDQLRRALTANGLSFAEER</sequence>
<dbReference type="RefSeq" id="WP_358128552.1">
    <property type="nucleotide sequence ID" value="NZ_JBFALK010000001.1"/>
</dbReference>
<dbReference type="Gene3D" id="3.40.50.1820">
    <property type="entry name" value="alpha/beta hydrolase"/>
    <property type="match status" value="1"/>
</dbReference>
<feature type="domain" description="AB hydrolase-1" evidence="1">
    <location>
        <begin position="23"/>
        <end position="227"/>
    </location>
</feature>
<dbReference type="EMBL" id="JBFALK010000001">
    <property type="protein sequence ID" value="MEV0967058.1"/>
    <property type="molecule type" value="Genomic_DNA"/>
</dbReference>
<keyword evidence="2" id="KW-0378">Hydrolase</keyword>
<dbReference type="Proteomes" id="UP001551675">
    <property type="component" value="Unassembled WGS sequence"/>
</dbReference>
<dbReference type="InterPro" id="IPR050266">
    <property type="entry name" value="AB_hydrolase_sf"/>
</dbReference>
<dbReference type="InterPro" id="IPR029058">
    <property type="entry name" value="AB_hydrolase_fold"/>
</dbReference>
<dbReference type="SUPFAM" id="SSF47789">
    <property type="entry name" value="C-terminal domain of RNA polymerase alpha subunit"/>
    <property type="match status" value="1"/>
</dbReference>
<accession>A0ABV3G623</accession>
<dbReference type="InterPro" id="IPR000073">
    <property type="entry name" value="AB_hydrolase_1"/>
</dbReference>
<keyword evidence="3" id="KW-1185">Reference proteome</keyword>
<comment type="caution">
    <text evidence="2">The sequence shown here is derived from an EMBL/GenBank/DDBJ whole genome shotgun (WGS) entry which is preliminary data.</text>
</comment>
<dbReference type="Pfam" id="PF12697">
    <property type="entry name" value="Abhydrolase_6"/>
    <property type="match status" value="1"/>
</dbReference>
<protein>
    <submittedName>
        <fullName evidence="2">Alpha/beta fold hydrolase</fullName>
    </submittedName>
</protein>
<name>A0ABV3G623_MICGL</name>
<dbReference type="PRINTS" id="PR00111">
    <property type="entry name" value="ABHYDROLASE"/>
</dbReference>
<evidence type="ECO:0000313" key="3">
    <source>
        <dbReference type="Proteomes" id="UP001551675"/>
    </source>
</evidence>
<dbReference type="SUPFAM" id="SSF53474">
    <property type="entry name" value="alpha/beta-Hydrolases"/>
    <property type="match status" value="1"/>
</dbReference>
<gene>
    <name evidence="2" type="ORF">AB0I59_00380</name>
</gene>
<dbReference type="PANTHER" id="PTHR43798">
    <property type="entry name" value="MONOACYLGLYCEROL LIPASE"/>
    <property type="match status" value="1"/>
</dbReference>
<dbReference type="Gene3D" id="1.10.150.20">
    <property type="entry name" value="5' to 3' exonuclease, C-terminal subdomain"/>
    <property type="match status" value="1"/>
</dbReference>